<sequence length="1305" mass="141099">MTEPRHSLHEGETDSPPITEKTPARRSWRRSRRKAKAEAVDVPDEKKEDFIKPVGLTTLFRFATRVELALNGVGLLLAVGAGAAQPLMTLFFGEITKAFTQYGMIVLQISMGDTSGDTASALSEARRHLKHEAGRMALWLTLIGIGNFTCTYLYMLIYNWTSERQARRIREKYLHAVLRQEVDVLDNIGAGEIASRIQSDTLLVQIGIGEKIPIASGYISTFITGYVLAYVRSPRMGGVLTSVLPAIMIAGLAMDLALSKYTAQTLHYTGKASSLAEEAISSIRTVQAFASAKLLGERFDALIEKTRKIGNKNAIIDGTGVGVMFFAVYAAYALAFYYGGVLYAQGKADVSVIINVLLAIIIGSFTLAMITPELQAVAKGQAAAAKLFQTIDSVPIIDSASDDGLRLPPNTVLGHLALENVSFRYPSRPDIPIFADLSLSFDANKTYALVGASGSGKSTVIQLLERFYDPLEGRVTFDGHDLRSLNVGWLRQQMGLVSQEPTLFSTSVRSNIEFGLVGSSFEDASDEERFELVKQACITANAHDFVSQLPLGYDTQVGERGMLLSGGQKQRIAIARAIIGNPRILLLDEATSALDANSERVVQDALDKASRGRTTIVIAHRLSTIKDSDCILVMGSGGILESGTHEELIAAQGVYAQLVINQKVALATAASATTEGTPALDTPGSDKRVGGPTHAELKRANSTLTTSEHKDGKEKRVGFAPLFIRLVQLGRQHWPWYFVGLVGSIAVGVSYPAVAILFGKSIAAFENPDRQEVKRSLSEKALWYFIAALGSGIVCWFQMTPFSQMGWNTAAALRTKAFRAIMRHDVEWFDRNEAGSVTASLAEDPQKVQGLFGMTLGQILASFATIGAGVIIGLVYAPLLAAVGIASIPLIFTSGYVRLRVVELKDQRAKKTYSTSTQLATEAAGSIRTVASLTREKLIVAEYSQALDAAEKISIRAAWKSQALYAASQAIAFFIIALVFYIGALWLAEGRYSTEKFFICLEAVIFSAIQAGSMFMFVPDASRAATASRNLFKLFNNKPEIDAFSPEGTVLDPAAVGGEIRFNNVTFRYPSRPDVRVLKELSFEIPSGKYVALVGPSGCGKSTTVQLIERFYDPLSGSITLDGVDIRNLNVASYRSAIALVSQEPTLYTGSIRFNILLGALDADAVTDAQMAQACRDANIADFVASLPAGLDTEVGGKGVQLSGGQKQRVALARALIRNPRVLLLDEATAALDSASERVVQDALDNAATGRSVLAIAHRLSTIQRADIIYYLAEGRVAEKGTHQELLARRGAYFDLVQKQTLTQT</sequence>
<feature type="transmembrane region" description="Helical" evidence="9">
    <location>
        <begin position="879"/>
        <end position="899"/>
    </location>
</feature>
<evidence type="ECO:0000256" key="5">
    <source>
        <dbReference type="ARBA" id="ARBA00022840"/>
    </source>
</evidence>
<dbReference type="GO" id="GO:0090374">
    <property type="term" value="P:oligopeptide export from mitochondrion"/>
    <property type="evidence" value="ECO:0007669"/>
    <property type="project" value="TreeGrafter"/>
</dbReference>
<evidence type="ECO:0000256" key="1">
    <source>
        <dbReference type="ARBA" id="ARBA00004141"/>
    </source>
</evidence>
<evidence type="ECO:0000256" key="7">
    <source>
        <dbReference type="ARBA" id="ARBA00023136"/>
    </source>
</evidence>
<name>A0A0J1B9A5_9TREE</name>
<dbReference type="PANTHER" id="PTHR43394">
    <property type="entry name" value="ATP-DEPENDENT PERMEASE MDL1, MITOCHONDRIAL"/>
    <property type="match status" value="1"/>
</dbReference>
<keyword evidence="7 9" id="KW-0472">Membrane</keyword>
<dbReference type="PROSITE" id="PS00211">
    <property type="entry name" value="ABC_TRANSPORTER_1"/>
    <property type="match status" value="2"/>
</dbReference>
<keyword evidence="6 9" id="KW-1133">Transmembrane helix</keyword>
<feature type="domain" description="ABC transmembrane type-1" evidence="11">
    <location>
        <begin position="738"/>
        <end position="1023"/>
    </location>
</feature>
<evidence type="ECO:0000256" key="8">
    <source>
        <dbReference type="SAM" id="MobiDB-lite"/>
    </source>
</evidence>
<dbReference type="Proteomes" id="UP000053611">
    <property type="component" value="Unassembled WGS sequence"/>
</dbReference>
<evidence type="ECO:0000259" key="10">
    <source>
        <dbReference type="PROSITE" id="PS50893"/>
    </source>
</evidence>
<dbReference type="InterPro" id="IPR036640">
    <property type="entry name" value="ABC1_TM_sf"/>
</dbReference>
<feature type="transmembrane region" description="Helical" evidence="9">
    <location>
        <begin position="851"/>
        <end position="873"/>
    </location>
</feature>
<evidence type="ECO:0000256" key="2">
    <source>
        <dbReference type="ARBA" id="ARBA00007577"/>
    </source>
</evidence>
<dbReference type="OrthoDB" id="6500128at2759"/>
<dbReference type="GO" id="GO:0015421">
    <property type="term" value="F:ABC-type oligopeptide transporter activity"/>
    <property type="evidence" value="ECO:0007669"/>
    <property type="project" value="TreeGrafter"/>
</dbReference>
<feature type="compositionally biased region" description="Basic and acidic residues" evidence="8">
    <location>
        <begin position="1"/>
        <end position="12"/>
    </location>
</feature>
<reference evidence="12 13" key="1">
    <citation type="submission" date="2015-03" db="EMBL/GenBank/DDBJ databases">
        <title>Genomics and transcriptomics of the oil-accumulating basidiomycete yeast T. oleaginosus allow insights into substrate utilization and the diverse evolutionary trajectories of mating systems in fungi.</title>
        <authorList>
            <consortium name="DOE Joint Genome Institute"/>
            <person name="Kourist R."/>
            <person name="Kracht O."/>
            <person name="Bracharz F."/>
            <person name="Lipzen A."/>
            <person name="Nolan M."/>
            <person name="Ohm R."/>
            <person name="Grigoriev I."/>
            <person name="Sun S."/>
            <person name="Heitman J."/>
            <person name="Bruck T."/>
            <person name="Nowrousian M."/>
        </authorList>
    </citation>
    <scope>NUCLEOTIDE SEQUENCE [LARGE SCALE GENOMIC DNA]</scope>
    <source>
        <strain evidence="12 13">IBC0246</strain>
    </source>
</reference>
<dbReference type="PROSITE" id="PS50929">
    <property type="entry name" value="ABC_TM1F"/>
    <property type="match status" value="2"/>
</dbReference>
<dbReference type="Pfam" id="PF00664">
    <property type="entry name" value="ABC_membrane"/>
    <property type="match status" value="2"/>
</dbReference>
<evidence type="ECO:0000313" key="13">
    <source>
        <dbReference type="Proteomes" id="UP000053611"/>
    </source>
</evidence>
<feature type="transmembrane region" description="Helical" evidence="9">
    <location>
        <begin position="314"/>
        <end position="338"/>
    </location>
</feature>
<feature type="transmembrane region" description="Helical" evidence="9">
    <location>
        <begin position="781"/>
        <end position="799"/>
    </location>
</feature>
<dbReference type="GO" id="GO:0005524">
    <property type="term" value="F:ATP binding"/>
    <property type="evidence" value="ECO:0007669"/>
    <property type="project" value="UniProtKB-KW"/>
</dbReference>
<accession>A0A0J1B9A5</accession>
<dbReference type="InterPro" id="IPR003439">
    <property type="entry name" value="ABC_transporter-like_ATP-bd"/>
</dbReference>
<proteinExistence type="inferred from homology"/>
<dbReference type="GeneID" id="28981331"/>
<dbReference type="STRING" id="879819.A0A0J1B9A5"/>
<dbReference type="InterPro" id="IPR017871">
    <property type="entry name" value="ABC_transporter-like_CS"/>
</dbReference>
<evidence type="ECO:0000256" key="9">
    <source>
        <dbReference type="SAM" id="Phobius"/>
    </source>
</evidence>
<evidence type="ECO:0000313" key="12">
    <source>
        <dbReference type="EMBL" id="KLT44389.1"/>
    </source>
</evidence>
<comment type="subcellular location">
    <subcellularLocation>
        <location evidence="1">Membrane</location>
        <topology evidence="1">Multi-pass membrane protein</topology>
    </subcellularLocation>
</comment>
<feature type="domain" description="ABC transmembrane type-1" evidence="11">
    <location>
        <begin position="73"/>
        <end position="379"/>
    </location>
</feature>
<keyword evidence="4" id="KW-0547">Nucleotide-binding</keyword>
<feature type="domain" description="ABC transporter" evidence="10">
    <location>
        <begin position="416"/>
        <end position="661"/>
    </location>
</feature>
<dbReference type="Gene3D" id="3.40.50.300">
    <property type="entry name" value="P-loop containing nucleotide triphosphate hydrolases"/>
    <property type="match status" value="2"/>
</dbReference>
<feature type="compositionally biased region" description="Basic residues" evidence="8">
    <location>
        <begin position="24"/>
        <end position="35"/>
    </location>
</feature>
<gene>
    <name evidence="12" type="ORF">CC85DRAFT_257066</name>
</gene>
<feature type="region of interest" description="Disordered" evidence="8">
    <location>
        <begin position="675"/>
        <end position="711"/>
    </location>
</feature>
<dbReference type="CDD" id="cd03249">
    <property type="entry name" value="ABC_MTABC3_MDL1_MDL2"/>
    <property type="match status" value="2"/>
</dbReference>
<evidence type="ECO:0000256" key="3">
    <source>
        <dbReference type="ARBA" id="ARBA00022692"/>
    </source>
</evidence>
<dbReference type="InterPro" id="IPR027417">
    <property type="entry name" value="P-loop_NTPase"/>
</dbReference>
<organism evidence="12 13">
    <name type="scientific">Cutaneotrichosporon oleaginosum</name>
    <dbReference type="NCBI Taxonomy" id="879819"/>
    <lineage>
        <taxon>Eukaryota</taxon>
        <taxon>Fungi</taxon>
        <taxon>Dikarya</taxon>
        <taxon>Basidiomycota</taxon>
        <taxon>Agaricomycotina</taxon>
        <taxon>Tremellomycetes</taxon>
        <taxon>Trichosporonales</taxon>
        <taxon>Trichosporonaceae</taxon>
        <taxon>Cutaneotrichosporon</taxon>
    </lineage>
</organism>
<evidence type="ECO:0000259" key="11">
    <source>
        <dbReference type="PROSITE" id="PS50929"/>
    </source>
</evidence>
<protein>
    <submittedName>
        <fullName evidence="12">Multidrug efflux pump</fullName>
    </submittedName>
</protein>
<feature type="transmembrane region" description="Helical" evidence="9">
    <location>
        <begin position="996"/>
        <end position="1018"/>
    </location>
</feature>
<dbReference type="EMBL" id="KQ087187">
    <property type="protein sequence ID" value="KLT44389.1"/>
    <property type="molecule type" value="Genomic_DNA"/>
</dbReference>
<dbReference type="InterPro" id="IPR003593">
    <property type="entry name" value="AAA+_ATPase"/>
</dbReference>
<feature type="transmembrane region" description="Helical" evidence="9">
    <location>
        <begin position="68"/>
        <end position="92"/>
    </location>
</feature>
<dbReference type="Gene3D" id="1.20.1560.10">
    <property type="entry name" value="ABC transporter type 1, transmembrane domain"/>
    <property type="match status" value="1"/>
</dbReference>
<dbReference type="SUPFAM" id="SSF90123">
    <property type="entry name" value="ABC transporter transmembrane region"/>
    <property type="match status" value="2"/>
</dbReference>
<feature type="region of interest" description="Disordered" evidence="8">
    <location>
        <begin position="1"/>
        <end position="42"/>
    </location>
</feature>
<dbReference type="PANTHER" id="PTHR43394:SF27">
    <property type="entry name" value="ATP-DEPENDENT TRANSLOCASE ABCB1-LIKE"/>
    <property type="match status" value="1"/>
</dbReference>
<dbReference type="SMART" id="SM00382">
    <property type="entry name" value="AAA"/>
    <property type="match status" value="2"/>
</dbReference>
<feature type="transmembrane region" description="Helical" evidence="9">
    <location>
        <begin position="350"/>
        <end position="370"/>
    </location>
</feature>
<comment type="similarity">
    <text evidence="2">Belongs to the ABC transporter superfamily. ABCB family. Multidrug resistance exporter (TC 3.A.1.201) subfamily.</text>
</comment>
<evidence type="ECO:0000256" key="6">
    <source>
        <dbReference type="ARBA" id="ARBA00022989"/>
    </source>
</evidence>
<dbReference type="Pfam" id="PF00005">
    <property type="entry name" value="ABC_tran"/>
    <property type="match status" value="2"/>
</dbReference>
<keyword evidence="3 9" id="KW-0812">Transmembrane</keyword>
<dbReference type="PROSITE" id="PS50893">
    <property type="entry name" value="ABC_TRANSPORTER_2"/>
    <property type="match status" value="2"/>
</dbReference>
<keyword evidence="5" id="KW-0067">ATP-binding</keyword>
<dbReference type="FunFam" id="3.40.50.300:FF:000913">
    <property type="entry name" value="ABC multidrug transporter SitT"/>
    <property type="match status" value="1"/>
</dbReference>
<evidence type="ECO:0000256" key="4">
    <source>
        <dbReference type="ARBA" id="ARBA00022741"/>
    </source>
</evidence>
<dbReference type="InterPro" id="IPR011527">
    <property type="entry name" value="ABC1_TM_dom"/>
</dbReference>
<dbReference type="FunFam" id="3.40.50.300:FF:000251">
    <property type="entry name" value="ABC transporter B family member 19"/>
    <property type="match status" value="1"/>
</dbReference>
<dbReference type="GO" id="GO:0005743">
    <property type="term" value="C:mitochondrial inner membrane"/>
    <property type="evidence" value="ECO:0007669"/>
    <property type="project" value="TreeGrafter"/>
</dbReference>
<feature type="transmembrane region" description="Helical" evidence="9">
    <location>
        <begin position="136"/>
        <end position="160"/>
    </location>
</feature>
<dbReference type="CDD" id="cd18578">
    <property type="entry name" value="ABC_6TM_Pgp_ABCB1_D2_like"/>
    <property type="match status" value="1"/>
</dbReference>
<feature type="domain" description="ABC transporter" evidence="10">
    <location>
        <begin position="1060"/>
        <end position="1299"/>
    </location>
</feature>
<dbReference type="CDD" id="cd18577">
    <property type="entry name" value="ABC_6TM_Pgp_ABCB1_D1_like"/>
    <property type="match status" value="1"/>
</dbReference>
<feature type="transmembrane region" description="Helical" evidence="9">
    <location>
        <begin position="963"/>
        <end position="984"/>
    </location>
</feature>
<dbReference type="SUPFAM" id="SSF52540">
    <property type="entry name" value="P-loop containing nucleoside triphosphate hydrolases"/>
    <property type="match status" value="2"/>
</dbReference>
<feature type="compositionally biased region" description="Basic and acidic residues" evidence="8">
    <location>
        <begin position="684"/>
        <end position="699"/>
    </location>
</feature>
<dbReference type="RefSeq" id="XP_018280880.1">
    <property type="nucleotide sequence ID" value="XM_018420728.1"/>
</dbReference>
<keyword evidence="13" id="KW-1185">Reference proteome</keyword>
<dbReference type="InterPro" id="IPR039421">
    <property type="entry name" value="Type_1_exporter"/>
</dbReference>
<feature type="transmembrane region" description="Helical" evidence="9">
    <location>
        <begin position="237"/>
        <end position="258"/>
    </location>
</feature>
<feature type="transmembrane region" description="Helical" evidence="9">
    <location>
        <begin position="734"/>
        <end position="758"/>
    </location>
</feature>
<dbReference type="GO" id="GO:0016887">
    <property type="term" value="F:ATP hydrolysis activity"/>
    <property type="evidence" value="ECO:0007669"/>
    <property type="project" value="InterPro"/>
</dbReference>